<evidence type="ECO:0000256" key="1">
    <source>
        <dbReference type="SAM" id="Phobius"/>
    </source>
</evidence>
<keyword evidence="1" id="KW-0812">Transmembrane</keyword>
<sequence>MLLNPGLLKSLIRTYQVIAPVYITVTVSVMKYVLINYFITFLNEEYSRIGTAMRMHYEGKKAFLMEEVIKYLTRKQKTQAVDSGETRDATWKEGKKARQILEDMQEEAKSDFDLVKWANALEDHNPVII</sequence>
<feature type="transmembrane region" description="Helical" evidence="1">
    <location>
        <begin position="20"/>
        <end position="39"/>
    </location>
</feature>
<keyword evidence="1" id="KW-0472">Membrane</keyword>
<reference evidence="2" key="1">
    <citation type="journal article" date="2023" name="PLoS Negl. Trop. Dis.">
        <title>A genome sequence for Biomphalaria pfeifferi, the major vector snail for the human-infecting parasite Schistosoma mansoni.</title>
        <authorList>
            <person name="Bu L."/>
            <person name="Lu L."/>
            <person name="Laidemitt M.R."/>
            <person name="Zhang S.M."/>
            <person name="Mutuku M."/>
            <person name="Mkoji G."/>
            <person name="Steinauer M."/>
            <person name="Loker E.S."/>
        </authorList>
    </citation>
    <scope>NUCLEOTIDE SEQUENCE</scope>
    <source>
        <strain evidence="2">KasaAsao</strain>
    </source>
</reference>
<evidence type="ECO:0000313" key="3">
    <source>
        <dbReference type="Proteomes" id="UP001233172"/>
    </source>
</evidence>
<dbReference type="AlphaFoldDB" id="A0AAD8BSM3"/>
<keyword evidence="3" id="KW-1185">Reference proteome</keyword>
<reference evidence="2" key="2">
    <citation type="submission" date="2023-04" db="EMBL/GenBank/DDBJ databases">
        <authorList>
            <person name="Bu L."/>
            <person name="Lu L."/>
            <person name="Laidemitt M.R."/>
            <person name="Zhang S.M."/>
            <person name="Mutuku M."/>
            <person name="Mkoji G."/>
            <person name="Steinauer M."/>
            <person name="Loker E.S."/>
        </authorList>
    </citation>
    <scope>NUCLEOTIDE SEQUENCE</scope>
    <source>
        <strain evidence="2">KasaAsao</strain>
        <tissue evidence="2">Whole Snail</tissue>
    </source>
</reference>
<accession>A0AAD8BSM3</accession>
<dbReference type="Proteomes" id="UP001233172">
    <property type="component" value="Unassembled WGS sequence"/>
</dbReference>
<evidence type="ECO:0000313" key="2">
    <source>
        <dbReference type="EMBL" id="KAK0059332.1"/>
    </source>
</evidence>
<organism evidence="2 3">
    <name type="scientific">Biomphalaria pfeifferi</name>
    <name type="common">Bloodfluke planorb</name>
    <name type="synonym">Freshwater snail</name>
    <dbReference type="NCBI Taxonomy" id="112525"/>
    <lineage>
        <taxon>Eukaryota</taxon>
        <taxon>Metazoa</taxon>
        <taxon>Spiralia</taxon>
        <taxon>Lophotrochozoa</taxon>
        <taxon>Mollusca</taxon>
        <taxon>Gastropoda</taxon>
        <taxon>Heterobranchia</taxon>
        <taxon>Euthyneura</taxon>
        <taxon>Panpulmonata</taxon>
        <taxon>Hygrophila</taxon>
        <taxon>Lymnaeoidea</taxon>
        <taxon>Planorbidae</taxon>
        <taxon>Biomphalaria</taxon>
    </lineage>
</organism>
<dbReference type="EMBL" id="JASAOG010000042">
    <property type="protein sequence ID" value="KAK0059332.1"/>
    <property type="molecule type" value="Genomic_DNA"/>
</dbReference>
<proteinExistence type="predicted"/>
<name>A0AAD8BSM3_BIOPF</name>
<protein>
    <submittedName>
        <fullName evidence="2">Polycystin-2</fullName>
    </submittedName>
</protein>
<gene>
    <name evidence="2" type="ORF">Bpfe_011101</name>
</gene>
<comment type="caution">
    <text evidence="2">The sequence shown here is derived from an EMBL/GenBank/DDBJ whole genome shotgun (WGS) entry which is preliminary data.</text>
</comment>
<keyword evidence="1" id="KW-1133">Transmembrane helix</keyword>